<evidence type="ECO:0000256" key="2">
    <source>
        <dbReference type="SAM" id="MobiDB-lite"/>
    </source>
</evidence>
<protein>
    <recommendedName>
        <fullName evidence="3">CCHC-type domain-containing protein</fullName>
    </recommendedName>
</protein>
<comment type="caution">
    <text evidence="4">The sequence shown here is derived from an EMBL/GenBank/DDBJ whole genome shotgun (WGS) entry which is preliminary data.</text>
</comment>
<evidence type="ECO:0000256" key="1">
    <source>
        <dbReference type="PROSITE-ProRule" id="PRU00047"/>
    </source>
</evidence>
<feature type="compositionally biased region" description="Basic residues" evidence="2">
    <location>
        <begin position="1"/>
        <end position="18"/>
    </location>
</feature>
<accession>A0AAW2LKV8</accession>
<organism evidence="4">
    <name type="scientific">Sesamum radiatum</name>
    <name type="common">Black benniseed</name>
    <dbReference type="NCBI Taxonomy" id="300843"/>
    <lineage>
        <taxon>Eukaryota</taxon>
        <taxon>Viridiplantae</taxon>
        <taxon>Streptophyta</taxon>
        <taxon>Embryophyta</taxon>
        <taxon>Tracheophyta</taxon>
        <taxon>Spermatophyta</taxon>
        <taxon>Magnoliopsida</taxon>
        <taxon>eudicotyledons</taxon>
        <taxon>Gunneridae</taxon>
        <taxon>Pentapetalae</taxon>
        <taxon>asterids</taxon>
        <taxon>lamiids</taxon>
        <taxon>Lamiales</taxon>
        <taxon>Pedaliaceae</taxon>
        <taxon>Sesamum</taxon>
    </lineage>
</organism>
<dbReference type="InterPro" id="IPR001878">
    <property type="entry name" value="Znf_CCHC"/>
</dbReference>
<dbReference type="SUPFAM" id="SSF57756">
    <property type="entry name" value="Retrovirus zinc finger-like domains"/>
    <property type="match status" value="1"/>
</dbReference>
<dbReference type="PROSITE" id="PS50158">
    <property type="entry name" value="ZF_CCHC"/>
    <property type="match status" value="1"/>
</dbReference>
<dbReference type="GO" id="GO:0008270">
    <property type="term" value="F:zinc ion binding"/>
    <property type="evidence" value="ECO:0007669"/>
    <property type="project" value="UniProtKB-KW"/>
</dbReference>
<proteinExistence type="predicted"/>
<gene>
    <name evidence="4" type="ORF">Sradi_5222300</name>
</gene>
<dbReference type="AlphaFoldDB" id="A0AAW2LKV8"/>
<dbReference type="Gene3D" id="4.10.60.10">
    <property type="entry name" value="Zinc finger, CCHC-type"/>
    <property type="match status" value="1"/>
</dbReference>
<feature type="region of interest" description="Disordered" evidence="2">
    <location>
        <begin position="1"/>
        <end position="46"/>
    </location>
</feature>
<keyword evidence="1" id="KW-0479">Metal-binding</keyword>
<dbReference type="EMBL" id="JACGWJ010000024">
    <property type="protein sequence ID" value="KAL0319608.1"/>
    <property type="molecule type" value="Genomic_DNA"/>
</dbReference>
<keyword evidence="1" id="KW-0862">Zinc</keyword>
<dbReference type="GO" id="GO:0003676">
    <property type="term" value="F:nucleic acid binding"/>
    <property type="evidence" value="ECO:0007669"/>
    <property type="project" value="InterPro"/>
</dbReference>
<dbReference type="InterPro" id="IPR057670">
    <property type="entry name" value="SH3_retrovirus"/>
</dbReference>
<dbReference type="Pfam" id="PF25597">
    <property type="entry name" value="SH3_retrovirus"/>
    <property type="match status" value="1"/>
</dbReference>
<evidence type="ECO:0000259" key="3">
    <source>
        <dbReference type="PROSITE" id="PS50158"/>
    </source>
</evidence>
<feature type="compositionally biased region" description="Low complexity" evidence="2">
    <location>
        <begin position="19"/>
        <end position="38"/>
    </location>
</feature>
<name>A0AAW2LKV8_SESRA</name>
<reference evidence="4" key="1">
    <citation type="submission" date="2020-06" db="EMBL/GenBank/DDBJ databases">
        <authorList>
            <person name="Li T."/>
            <person name="Hu X."/>
            <person name="Zhang T."/>
            <person name="Song X."/>
            <person name="Zhang H."/>
            <person name="Dai N."/>
            <person name="Sheng W."/>
            <person name="Hou X."/>
            <person name="Wei L."/>
        </authorList>
    </citation>
    <scope>NUCLEOTIDE SEQUENCE</scope>
    <source>
        <strain evidence="4">G02</strain>
        <tissue evidence="4">Leaf</tissue>
    </source>
</reference>
<sequence length="282" mass="31581">MFKAKGKGARHWKRKKGKGQAIAGTASAGGAPAAPTGKGQREGWGSQRSKANDVCMHCHGKGHWKRECPLLLSNPSMFVVEVLERSRRLSKDGIVLRLGDGKAIAVEAVGSLSLVISNRIRIELIDCFYVPNMHARLGHISKDRIRSLVHDEFYGITSVLLGYTLETVAKLLNIAPSRTVPQTPYEIWHGKPASYKYLRLWGSPAYVKRLVGDKLDSRSNLCRFIGYPKETTGYHFYDSADQKIFISRNAVFLEKDFPSDSRRDEVFIEESSEEPQTDEAWG</sequence>
<evidence type="ECO:0000313" key="4">
    <source>
        <dbReference type="EMBL" id="KAL0319608.1"/>
    </source>
</evidence>
<reference evidence="4" key="2">
    <citation type="journal article" date="2024" name="Plant">
        <title>Genomic evolution and insights into agronomic trait innovations of Sesamum species.</title>
        <authorList>
            <person name="Miao H."/>
            <person name="Wang L."/>
            <person name="Qu L."/>
            <person name="Liu H."/>
            <person name="Sun Y."/>
            <person name="Le M."/>
            <person name="Wang Q."/>
            <person name="Wei S."/>
            <person name="Zheng Y."/>
            <person name="Lin W."/>
            <person name="Duan Y."/>
            <person name="Cao H."/>
            <person name="Xiong S."/>
            <person name="Wang X."/>
            <person name="Wei L."/>
            <person name="Li C."/>
            <person name="Ma Q."/>
            <person name="Ju M."/>
            <person name="Zhao R."/>
            <person name="Li G."/>
            <person name="Mu C."/>
            <person name="Tian Q."/>
            <person name="Mei H."/>
            <person name="Zhang T."/>
            <person name="Gao T."/>
            <person name="Zhang H."/>
        </authorList>
    </citation>
    <scope>NUCLEOTIDE SEQUENCE</scope>
    <source>
        <strain evidence="4">G02</strain>
    </source>
</reference>
<feature type="domain" description="CCHC-type" evidence="3">
    <location>
        <begin position="55"/>
        <end position="69"/>
    </location>
</feature>
<keyword evidence="1" id="KW-0863">Zinc-finger</keyword>
<dbReference type="InterPro" id="IPR036875">
    <property type="entry name" value="Znf_CCHC_sf"/>
</dbReference>